<dbReference type="OrthoDB" id="9790407at2"/>
<sequence>MDGESEKKRGLRELRRLPGVGKVIAEDLWNLGLHGVEELAGRDADELYEAHNRYRGAVQDRCMLYVFRCAVYYARTPEEKREPEKLLWWNWKG</sequence>
<reference evidence="2" key="1">
    <citation type="submission" date="2016-09" db="EMBL/GenBank/DDBJ databases">
        <authorList>
            <person name="Koehorst J."/>
        </authorList>
    </citation>
    <scope>NUCLEOTIDE SEQUENCE [LARGE SCALE GENOMIC DNA]</scope>
</reference>
<dbReference type="EMBL" id="LT629973">
    <property type="protein sequence ID" value="SEH84403.1"/>
    <property type="molecule type" value="Genomic_DNA"/>
</dbReference>
<protein>
    <submittedName>
        <fullName evidence="1">Pathogenicity locus</fullName>
    </submittedName>
</protein>
<dbReference type="PATRIC" id="fig|1679444.3.peg.730"/>
<dbReference type="KEGG" id="agl:PYTT_1159"/>
<dbReference type="Proteomes" id="UP000176204">
    <property type="component" value="Chromosome I"/>
</dbReference>
<gene>
    <name evidence="1" type="ORF">PYTT_1159</name>
</gene>
<dbReference type="Pfam" id="PF11731">
    <property type="entry name" value="Cdd1"/>
    <property type="match status" value="1"/>
</dbReference>
<evidence type="ECO:0000313" key="1">
    <source>
        <dbReference type="EMBL" id="SEH84403.1"/>
    </source>
</evidence>
<organism evidence="1 2">
    <name type="scientific">Akkermansia glycaniphila</name>
    <dbReference type="NCBI Taxonomy" id="1679444"/>
    <lineage>
        <taxon>Bacteria</taxon>
        <taxon>Pseudomonadati</taxon>
        <taxon>Verrucomicrobiota</taxon>
        <taxon>Verrucomicrobiia</taxon>
        <taxon>Verrucomicrobiales</taxon>
        <taxon>Akkermansiaceae</taxon>
        <taxon>Akkermansia</taxon>
    </lineage>
</organism>
<name>A0A1C7PBH8_9BACT</name>
<dbReference type="InterPro" id="IPR021725">
    <property type="entry name" value="Cdd1"/>
</dbReference>
<evidence type="ECO:0000313" key="2">
    <source>
        <dbReference type="Proteomes" id="UP000176204"/>
    </source>
</evidence>
<keyword evidence="2" id="KW-1185">Reference proteome</keyword>
<accession>A0A1C7PBH8</accession>
<proteinExistence type="predicted"/>
<dbReference type="Gene3D" id="1.10.150.20">
    <property type="entry name" value="5' to 3' exonuclease, C-terminal subdomain"/>
    <property type="match status" value="1"/>
</dbReference>
<dbReference type="RefSeq" id="WP_067776174.1">
    <property type="nucleotide sequence ID" value="NZ_LIGX01000026.1"/>
</dbReference>
<dbReference type="STRING" id="1679444.PYTT_1159"/>
<dbReference type="AlphaFoldDB" id="A0A1C7PBH8"/>